<feature type="signal peptide" evidence="2">
    <location>
        <begin position="1"/>
        <end position="28"/>
    </location>
</feature>
<feature type="domain" description="DUF4124" evidence="3">
    <location>
        <begin position="25"/>
        <end position="51"/>
    </location>
</feature>
<proteinExistence type="predicted"/>
<dbReference type="KEGG" id="nli:G3M70_08895"/>
<dbReference type="AlphaFoldDB" id="A0A7T0G039"/>
<feature type="region of interest" description="Disordered" evidence="1">
    <location>
        <begin position="44"/>
        <end position="90"/>
    </location>
</feature>
<dbReference type="Proteomes" id="UP000594688">
    <property type="component" value="Chromosome"/>
</dbReference>
<evidence type="ECO:0000256" key="2">
    <source>
        <dbReference type="SAM" id="SignalP"/>
    </source>
</evidence>
<dbReference type="Pfam" id="PF13511">
    <property type="entry name" value="DUF4124"/>
    <property type="match status" value="1"/>
</dbReference>
<dbReference type="InterPro" id="IPR025392">
    <property type="entry name" value="DUF4124"/>
</dbReference>
<feature type="compositionally biased region" description="Basic and acidic residues" evidence="1">
    <location>
        <begin position="200"/>
        <end position="222"/>
    </location>
</feature>
<evidence type="ECO:0000313" key="5">
    <source>
        <dbReference type="Proteomes" id="UP000594688"/>
    </source>
</evidence>
<sequence length="231" mass="25623">MSFKKITACVMFVLLSGVFSGLNESAFAGVIKWKDDQGKTHFTNDISKVPRKYRDQGKMKNIRTSATKRGPGPASEGSNEEKTDDGILSKEDLGRIQQAINFLKKEKEFAKTEETSYHTPTGLRAFGKKFTALNSERQRAKSALGGTSVPSIQKVVAHIDATLKAAEENPNWMRKLSAANTIKRVKSEVSGNQSLINDLEEARKKSEEKQKEKEEKEKKEKTGQGQKSAGK</sequence>
<gene>
    <name evidence="4" type="ORF">G3M70_08895</name>
</gene>
<dbReference type="EMBL" id="CP048685">
    <property type="protein sequence ID" value="QPJ61984.1"/>
    <property type="molecule type" value="Genomic_DNA"/>
</dbReference>
<protein>
    <submittedName>
        <fullName evidence="4">DUF4124 domain-containing protein</fullName>
    </submittedName>
</protein>
<feature type="chain" id="PRO_5032903054" evidence="2">
    <location>
        <begin position="29"/>
        <end position="231"/>
    </location>
</feature>
<evidence type="ECO:0000313" key="4">
    <source>
        <dbReference type="EMBL" id="QPJ61984.1"/>
    </source>
</evidence>
<organism evidence="4 5">
    <name type="scientific">Candidatus Nitronauta litoralis</name>
    <dbReference type="NCBI Taxonomy" id="2705533"/>
    <lineage>
        <taxon>Bacteria</taxon>
        <taxon>Pseudomonadati</taxon>
        <taxon>Nitrospinota/Tectimicrobiota group</taxon>
        <taxon>Nitrospinota</taxon>
        <taxon>Nitrospinia</taxon>
        <taxon>Nitrospinales</taxon>
        <taxon>Nitrospinaceae</taxon>
        <taxon>Candidatus Nitronauta</taxon>
    </lineage>
</organism>
<evidence type="ECO:0000256" key="1">
    <source>
        <dbReference type="SAM" id="MobiDB-lite"/>
    </source>
</evidence>
<name>A0A7T0G039_9BACT</name>
<evidence type="ECO:0000259" key="3">
    <source>
        <dbReference type="Pfam" id="PF13511"/>
    </source>
</evidence>
<feature type="compositionally biased region" description="Basic and acidic residues" evidence="1">
    <location>
        <begin position="79"/>
        <end position="90"/>
    </location>
</feature>
<accession>A0A7T0G039</accession>
<keyword evidence="2" id="KW-0732">Signal</keyword>
<feature type="region of interest" description="Disordered" evidence="1">
    <location>
        <begin position="186"/>
        <end position="231"/>
    </location>
</feature>
<reference evidence="4 5" key="1">
    <citation type="submission" date="2020-02" db="EMBL/GenBank/DDBJ databases">
        <title>Genomic and physiological characterization of two novel Nitrospinaceae genera.</title>
        <authorList>
            <person name="Mueller A.J."/>
            <person name="Jung M.-Y."/>
            <person name="Strachan C.R."/>
            <person name="Herbold C.W."/>
            <person name="Kirkegaard R.H."/>
            <person name="Daims H."/>
        </authorList>
    </citation>
    <scope>NUCLEOTIDE SEQUENCE [LARGE SCALE GENOMIC DNA]</scope>
    <source>
        <strain evidence="4">EB</strain>
    </source>
</reference>